<dbReference type="Proteomes" id="UP000434957">
    <property type="component" value="Unassembled WGS sequence"/>
</dbReference>
<organism evidence="2 3">
    <name type="scientific">Phytophthora rubi</name>
    <dbReference type="NCBI Taxonomy" id="129364"/>
    <lineage>
        <taxon>Eukaryota</taxon>
        <taxon>Sar</taxon>
        <taxon>Stramenopiles</taxon>
        <taxon>Oomycota</taxon>
        <taxon>Peronosporomycetes</taxon>
        <taxon>Peronosporales</taxon>
        <taxon>Peronosporaceae</taxon>
        <taxon>Phytophthora</taxon>
    </lineage>
</organism>
<accession>A0A6A4FMN9</accession>
<evidence type="ECO:0000313" key="2">
    <source>
        <dbReference type="EMBL" id="KAE9348516.1"/>
    </source>
</evidence>
<gene>
    <name evidence="2" type="ORF">PR003_g6384</name>
</gene>
<feature type="compositionally biased region" description="Basic residues" evidence="1">
    <location>
        <begin position="228"/>
        <end position="240"/>
    </location>
</feature>
<protein>
    <submittedName>
        <fullName evidence="2">Uncharacterized protein</fullName>
    </submittedName>
</protein>
<name>A0A6A4FMN9_9STRA</name>
<proteinExistence type="predicted"/>
<feature type="compositionally biased region" description="Low complexity" evidence="1">
    <location>
        <begin position="110"/>
        <end position="120"/>
    </location>
</feature>
<dbReference type="AlphaFoldDB" id="A0A6A4FMN9"/>
<sequence length="359" mass="40025">MEQSSSDMFFKKLAMAEVACKGLLEAFSRISVSVSSEVKSDEVQLQEWSDSDAITETVVLGEDDELDADVGPQLDSEDEFLELENAINAPYENTCRECCKDVQRAGANDGAYDDNAGDKNNTADHHILHPRRGKGDEAIGDTTSCERETNGDANGGKQRNGDDNGDGDFFDGDDRPLLAEHSTTQSTEAQSKTLRPAPPREKKKALKDTYPQLTQLTLPPSMQSSRTNSRKRGGTKKLKHPRVSVEVSIEEYGKGVPVADVVAWLERSIDHDKITKVFSVYPVVRNKSSDAMSVTNASTTLRTELRLSKLVFPRPRYALQLLPDPTPYHESVLWSMQDFYRLKSDHKLHMKAMTWLGRD</sequence>
<feature type="compositionally biased region" description="Polar residues" evidence="1">
    <location>
        <begin position="211"/>
        <end position="227"/>
    </location>
</feature>
<evidence type="ECO:0000313" key="3">
    <source>
        <dbReference type="Proteomes" id="UP000434957"/>
    </source>
</evidence>
<feature type="compositionally biased region" description="Polar residues" evidence="1">
    <location>
        <begin position="181"/>
        <end position="193"/>
    </location>
</feature>
<reference evidence="2 3" key="1">
    <citation type="submission" date="2018-08" db="EMBL/GenBank/DDBJ databases">
        <title>Genomic investigation of the strawberry pathogen Phytophthora fragariae indicates pathogenicity is determined by transcriptional variation in three key races.</title>
        <authorList>
            <person name="Adams T.M."/>
            <person name="Armitage A.D."/>
            <person name="Sobczyk M.K."/>
            <person name="Bates H.J."/>
            <person name="Dunwell J.M."/>
            <person name="Nellist C.F."/>
            <person name="Harrison R.J."/>
        </authorList>
    </citation>
    <scope>NUCLEOTIDE SEQUENCE [LARGE SCALE GENOMIC DNA]</scope>
    <source>
        <strain evidence="2 3">SCRP333</strain>
    </source>
</reference>
<dbReference type="EMBL" id="QXFT01000283">
    <property type="protein sequence ID" value="KAE9348516.1"/>
    <property type="molecule type" value="Genomic_DNA"/>
</dbReference>
<evidence type="ECO:0000256" key="1">
    <source>
        <dbReference type="SAM" id="MobiDB-lite"/>
    </source>
</evidence>
<feature type="compositionally biased region" description="Basic and acidic residues" evidence="1">
    <location>
        <begin position="121"/>
        <end position="137"/>
    </location>
</feature>
<keyword evidence="3" id="KW-1185">Reference proteome</keyword>
<feature type="region of interest" description="Disordered" evidence="1">
    <location>
        <begin position="110"/>
        <end position="240"/>
    </location>
</feature>
<comment type="caution">
    <text evidence="2">The sequence shown here is derived from an EMBL/GenBank/DDBJ whole genome shotgun (WGS) entry which is preliminary data.</text>
</comment>